<organism evidence="2 3">
    <name type="scientific">Xenorhabdus thuongxuanensis</name>
    <dbReference type="NCBI Taxonomy" id="1873484"/>
    <lineage>
        <taxon>Bacteria</taxon>
        <taxon>Pseudomonadati</taxon>
        <taxon>Pseudomonadota</taxon>
        <taxon>Gammaproteobacteria</taxon>
        <taxon>Enterobacterales</taxon>
        <taxon>Morganellaceae</taxon>
        <taxon>Xenorhabdus</taxon>
    </lineage>
</organism>
<keyword evidence="1" id="KW-1133">Transmembrane helix</keyword>
<evidence type="ECO:0000256" key="1">
    <source>
        <dbReference type="SAM" id="Phobius"/>
    </source>
</evidence>
<feature type="transmembrane region" description="Helical" evidence="1">
    <location>
        <begin position="331"/>
        <end position="352"/>
    </location>
</feature>
<keyword evidence="1" id="KW-0472">Membrane</keyword>
<evidence type="ECO:0000313" key="2">
    <source>
        <dbReference type="EMBL" id="OKP08191.1"/>
    </source>
</evidence>
<feature type="transmembrane region" description="Helical" evidence="1">
    <location>
        <begin position="94"/>
        <end position="114"/>
    </location>
</feature>
<name>A0A1Q5U6T5_9GAMM</name>
<protein>
    <recommendedName>
        <fullName evidence="4">O-antigen polymerase</fullName>
    </recommendedName>
</protein>
<evidence type="ECO:0000313" key="3">
    <source>
        <dbReference type="Proteomes" id="UP000186277"/>
    </source>
</evidence>
<keyword evidence="1" id="KW-0812">Transmembrane</keyword>
<comment type="caution">
    <text evidence="2">The sequence shown here is derived from an EMBL/GenBank/DDBJ whole genome shotgun (WGS) entry which is preliminary data.</text>
</comment>
<feature type="transmembrane region" description="Helical" evidence="1">
    <location>
        <begin position="246"/>
        <end position="268"/>
    </location>
</feature>
<feature type="transmembrane region" description="Helical" evidence="1">
    <location>
        <begin position="34"/>
        <end position="51"/>
    </location>
</feature>
<feature type="transmembrane region" description="Helical" evidence="1">
    <location>
        <begin position="280"/>
        <end position="298"/>
    </location>
</feature>
<feature type="transmembrane region" description="Helical" evidence="1">
    <location>
        <begin position="188"/>
        <end position="204"/>
    </location>
</feature>
<sequence length="403" mass="46884">MKTNILNNTVYKKIIYVLSTIILFIGMLENYQKLRYIIIFPCLIIIWMLILTKDKFILDKIHIKKTISIIIILIILSLPSYFDIGPHKNNLEYSFSQYSLGFTFKILSAFTIIYSFRNDIRVLNLIIRYCLIINLSIFFIQFIVVYSTSYYIDPLAIITGEHQRYGSRFFIPIIGQIYRPTGFFEEPSTYAAFITCLIACNLLVNKKIDTLMLISIFSVILSLSVAALIYGTFLLLFFLYKKNSNILKIITSLILPFFIILITYFALLRLNSLDGTATEIRFNLINLIFSQDAFSLIFGNGMLGMMNEITINLKNDTLWKLNIASLNDNGLWLFIIIKMGLIGLILFIICIYKKLKTKTDILFFYVILLTKINLFSFMLIFYLLIIYLLNLDSSKKEYTHEKS</sequence>
<gene>
    <name evidence="2" type="ORF">Xentx_00890</name>
</gene>
<evidence type="ECO:0008006" key="4">
    <source>
        <dbReference type="Google" id="ProtNLM"/>
    </source>
</evidence>
<dbReference type="Proteomes" id="UP000186277">
    <property type="component" value="Unassembled WGS sequence"/>
</dbReference>
<reference evidence="2 3" key="1">
    <citation type="submission" date="2016-09" db="EMBL/GenBank/DDBJ databases">
        <title>Xenorhabdus thuongxuanensis sp. nov. and Xenorhabdus eapokensis sp. nov., isolated from Steinernema species.</title>
        <authorList>
            <person name="Kaempfer P."/>
            <person name="Tobias N.J."/>
            <person name="Phan Ke L."/>
            <person name="Bode H.B."/>
            <person name="Glaeser S.P."/>
        </authorList>
    </citation>
    <scope>NUCLEOTIDE SEQUENCE [LARGE SCALE GENOMIC DNA]</scope>
    <source>
        <strain evidence="2 3">30TX1</strain>
    </source>
</reference>
<dbReference type="OrthoDB" id="5829096at2"/>
<keyword evidence="3" id="KW-1185">Reference proteome</keyword>
<dbReference type="EMBL" id="MKGR01000004">
    <property type="protein sequence ID" value="OKP08191.1"/>
    <property type="molecule type" value="Genomic_DNA"/>
</dbReference>
<dbReference type="AlphaFoldDB" id="A0A1Q5U6T5"/>
<feature type="transmembrane region" description="Helical" evidence="1">
    <location>
        <begin position="10"/>
        <end position="28"/>
    </location>
</feature>
<dbReference type="RefSeq" id="WP_074019069.1">
    <property type="nucleotide sequence ID" value="NZ_CAWMWP010000065.1"/>
</dbReference>
<feature type="transmembrane region" description="Helical" evidence="1">
    <location>
        <begin position="126"/>
        <end position="146"/>
    </location>
</feature>
<feature type="transmembrane region" description="Helical" evidence="1">
    <location>
        <begin position="63"/>
        <end position="82"/>
    </location>
</feature>
<feature type="transmembrane region" description="Helical" evidence="1">
    <location>
        <begin position="211"/>
        <end position="240"/>
    </location>
</feature>
<proteinExistence type="predicted"/>
<feature type="transmembrane region" description="Helical" evidence="1">
    <location>
        <begin position="364"/>
        <end position="389"/>
    </location>
</feature>
<accession>A0A1Q5U6T5</accession>